<protein>
    <submittedName>
        <fullName evidence="5">Glycosyl hydrolase</fullName>
    </submittedName>
</protein>
<keyword evidence="1 5" id="KW-0378">Hydrolase</keyword>
<dbReference type="AlphaFoldDB" id="A0A5R9GGA7"/>
<dbReference type="OrthoDB" id="428577at2"/>
<dbReference type="Proteomes" id="UP000309676">
    <property type="component" value="Unassembled WGS sequence"/>
</dbReference>
<gene>
    <name evidence="5" type="ORF">FE782_07455</name>
</gene>
<feature type="binding site" evidence="4">
    <location>
        <position position="150"/>
    </location>
    <ligand>
        <name>substrate</name>
    </ligand>
</feature>
<dbReference type="Pfam" id="PF07470">
    <property type="entry name" value="Glyco_hydro_88"/>
    <property type="match status" value="1"/>
</dbReference>
<dbReference type="RefSeq" id="WP_138193431.1">
    <property type="nucleotide sequence ID" value="NZ_VCIW01000003.1"/>
</dbReference>
<comment type="similarity">
    <text evidence="2">Belongs to the glycosyl hydrolase 88 family.</text>
</comment>
<evidence type="ECO:0000313" key="6">
    <source>
        <dbReference type="Proteomes" id="UP000309676"/>
    </source>
</evidence>
<reference evidence="5 6" key="1">
    <citation type="submission" date="2019-05" db="EMBL/GenBank/DDBJ databases">
        <authorList>
            <person name="Narsing Rao M.P."/>
            <person name="Li W.J."/>
        </authorList>
    </citation>
    <scope>NUCLEOTIDE SEQUENCE [LARGE SCALE GENOMIC DNA]</scope>
    <source>
        <strain evidence="5 6">SYSU_K30003</strain>
    </source>
</reference>
<dbReference type="SUPFAM" id="SSF48208">
    <property type="entry name" value="Six-hairpin glycosidases"/>
    <property type="match status" value="1"/>
</dbReference>
<dbReference type="InterPro" id="IPR010905">
    <property type="entry name" value="Glyco_hydro_88"/>
</dbReference>
<organism evidence="5 6">
    <name type="scientific">Paenibacillus antri</name>
    <dbReference type="NCBI Taxonomy" id="2582848"/>
    <lineage>
        <taxon>Bacteria</taxon>
        <taxon>Bacillati</taxon>
        <taxon>Bacillota</taxon>
        <taxon>Bacilli</taxon>
        <taxon>Bacillales</taxon>
        <taxon>Paenibacillaceae</taxon>
        <taxon>Paenibacillus</taxon>
    </lineage>
</organism>
<feature type="binding site" evidence="4">
    <location>
        <position position="93"/>
    </location>
    <ligand>
        <name>substrate</name>
    </ligand>
</feature>
<dbReference type="PANTHER" id="PTHR36845:SF1">
    <property type="entry name" value="HYDROLASE, PUTATIVE (AFU_ORTHOLOGUE AFUA_7G05090)-RELATED"/>
    <property type="match status" value="1"/>
</dbReference>
<keyword evidence="6" id="KW-1185">Reference proteome</keyword>
<proteinExistence type="inferred from homology"/>
<feature type="active site" description="Proton donor" evidence="3">
    <location>
        <position position="150"/>
    </location>
</feature>
<accession>A0A5R9GGA7</accession>
<feature type="binding site" evidence="4">
    <location>
        <position position="226"/>
    </location>
    <ligand>
        <name>substrate</name>
    </ligand>
</feature>
<feature type="active site" description="Nucleophile" evidence="3">
    <location>
        <position position="93"/>
    </location>
</feature>
<evidence type="ECO:0000256" key="3">
    <source>
        <dbReference type="PIRSR" id="PIRSR610905-1"/>
    </source>
</evidence>
<dbReference type="Gene3D" id="1.50.10.10">
    <property type="match status" value="1"/>
</dbReference>
<sequence>MSAGESPWANEALARAVAKIAANSRRIGASFPHKATEGRYDAEAIDWWTNGFWPGLLWLAYMETGDPSLSALAQSCEAALDRALTEFYGLHHDVGFMWTLSATAQYKLLGTESSKRRGLIAASYLASRFNLKGRFVRAWNDDRPGWVIIDSLMNMPLLYWASEVANDPRFRFVAEAHTETVLREFIRPDGSSHHIVCFDPRTGRRERALAGQGYREDSAWSRGQAWALYGLALAYRYTKEPAYLAAAGRVADFFLAGLPEDAVPYCDFKPDGEETIRDSSAAACAASGMLELCRWLPGQAGARYREGAVRILKSLYERYGAWDREDEEGLIVKGAVDCHQKRQVSLIYGDFFFAEALQKAATGKHFFW</sequence>
<evidence type="ECO:0000256" key="1">
    <source>
        <dbReference type="ARBA" id="ARBA00022801"/>
    </source>
</evidence>
<evidence type="ECO:0000256" key="4">
    <source>
        <dbReference type="PIRSR" id="PIRSR610905-2"/>
    </source>
</evidence>
<feature type="binding site" evidence="4">
    <location>
        <position position="222"/>
    </location>
    <ligand>
        <name>substrate</name>
    </ligand>
</feature>
<dbReference type="InterPro" id="IPR008928">
    <property type="entry name" value="6-hairpin_glycosidase_sf"/>
</dbReference>
<evidence type="ECO:0000313" key="5">
    <source>
        <dbReference type="EMBL" id="TLS53190.1"/>
    </source>
</evidence>
<name>A0A5R9GGA7_9BACL</name>
<dbReference type="GO" id="GO:0000272">
    <property type="term" value="P:polysaccharide catabolic process"/>
    <property type="evidence" value="ECO:0007669"/>
    <property type="project" value="TreeGrafter"/>
</dbReference>
<dbReference type="EMBL" id="VCIW01000003">
    <property type="protein sequence ID" value="TLS53190.1"/>
    <property type="molecule type" value="Genomic_DNA"/>
</dbReference>
<dbReference type="InterPro" id="IPR052369">
    <property type="entry name" value="UG_Glycosaminoglycan_Hydrolase"/>
</dbReference>
<evidence type="ECO:0000256" key="2">
    <source>
        <dbReference type="ARBA" id="ARBA00038358"/>
    </source>
</evidence>
<dbReference type="PANTHER" id="PTHR36845">
    <property type="entry name" value="HYDROLASE, PUTATIVE (AFU_ORTHOLOGUE AFUA_7G05090)-RELATED"/>
    <property type="match status" value="1"/>
</dbReference>
<dbReference type="InterPro" id="IPR012341">
    <property type="entry name" value="6hp_glycosidase-like_sf"/>
</dbReference>
<comment type="caution">
    <text evidence="5">The sequence shown here is derived from an EMBL/GenBank/DDBJ whole genome shotgun (WGS) entry which is preliminary data.</text>
</comment>
<dbReference type="GO" id="GO:0052757">
    <property type="term" value="F:chondroitin hydrolase activity"/>
    <property type="evidence" value="ECO:0007669"/>
    <property type="project" value="TreeGrafter"/>
</dbReference>